<accession>A0ACB6QAN9</accession>
<gene>
    <name evidence="1" type="ORF">BDR25DRAFT_243683</name>
</gene>
<dbReference type="EMBL" id="MU003541">
    <property type="protein sequence ID" value="KAF2463998.1"/>
    <property type="molecule type" value="Genomic_DNA"/>
</dbReference>
<organism evidence="1 2">
    <name type="scientific">Lindgomyces ingoldianus</name>
    <dbReference type="NCBI Taxonomy" id="673940"/>
    <lineage>
        <taxon>Eukaryota</taxon>
        <taxon>Fungi</taxon>
        <taxon>Dikarya</taxon>
        <taxon>Ascomycota</taxon>
        <taxon>Pezizomycotina</taxon>
        <taxon>Dothideomycetes</taxon>
        <taxon>Pleosporomycetidae</taxon>
        <taxon>Pleosporales</taxon>
        <taxon>Lindgomycetaceae</taxon>
        <taxon>Lindgomyces</taxon>
    </lineage>
</organism>
<name>A0ACB6QAN9_9PLEO</name>
<protein>
    <submittedName>
        <fullName evidence="1">Uncharacterized protein</fullName>
    </submittedName>
</protein>
<evidence type="ECO:0000313" key="1">
    <source>
        <dbReference type="EMBL" id="KAF2463998.1"/>
    </source>
</evidence>
<comment type="caution">
    <text evidence="1">The sequence shown here is derived from an EMBL/GenBank/DDBJ whole genome shotgun (WGS) entry which is preliminary data.</text>
</comment>
<dbReference type="Proteomes" id="UP000799755">
    <property type="component" value="Unassembled WGS sequence"/>
</dbReference>
<reference evidence="1" key="1">
    <citation type="journal article" date="2020" name="Stud. Mycol.">
        <title>101 Dothideomycetes genomes: a test case for predicting lifestyles and emergence of pathogens.</title>
        <authorList>
            <person name="Haridas S."/>
            <person name="Albert R."/>
            <person name="Binder M."/>
            <person name="Bloem J."/>
            <person name="Labutti K."/>
            <person name="Salamov A."/>
            <person name="Andreopoulos B."/>
            <person name="Baker S."/>
            <person name="Barry K."/>
            <person name="Bills G."/>
            <person name="Bluhm B."/>
            <person name="Cannon C."/>
            <person name="Castanera R."/>
            <person name="Culley D."/>
            <person name="Daum C."/>
            <person name="Ezra D."/>
            <person name="Gonzalez J."/>
            <person name="Henrissat B."/>
            <person name="Kuo A."/>
            <person name="Liang C."/>
            <person name="Lipzen A."/>
            <person name="Lutzoni F."/>
            <person name="Magnuson J."/>
            <person name="Mondo S."/>
            <person name="Nolan M."/>
            <person name="Ohm R."/>
            <person name="Pangilinan J."/>
            <person name="Park H.-J."/>
            <person name="Ramirez L."/>
            <person name="Alfaro M."/>
            <person name="Sun H."/>
            <person name="Tritt A."/>
            <person name="Yoshinaga Y."/>
            <person name="Zwiers L.-H."/>
            <person name="Turgeon B."/>
            <person name="Goodwin S."/>
            <person name="Spatafora J."/>
            <person name="Crous P."/>
            <person name="Grigoriev I."/>
        </authorList>
    </citation>
    <scope>NUCLEOTIDE SEQUENCE</scope>
    <source>
        <strain evidence="1">ATCC 200398</strain>
    </source>
</reference>
<evidence type="ECO:0000313" key="2">
    <source>
        <dbReference type="Proteomes" id="UP000799755"/>
    </source>
</evidence>
<keyword evidence="2" id="KW-1185">Reference proteome</keyword>
<proteinExistence type="predicted"/>
<sequence length="97" mass="10870">MGCPVTQLENVYGMDETGVILLMLNSVKAVVRDDDTRNYSGTGVKGTMATVFECISAHDRALLPLIIWTALTRQSNWTKYPTSGRHIGTSRYYKDRI</sequence>